<dbReference type="RefSeq" id="WP_074664802.1">
    <property type="nucleotide sequence ID" value="NZ_FNNH01000002.1"/>
</dbReference>
<evidence type="ECO:0000259" key="1">
    <source>
        <dbReference type="Pfam" id="PF13946"/>
    </source>
</evidence>
<dbReference type="Proteomes" id="UP000183454">
    <property type="component" value="Unassembled WGS sequence"/>
</dbReference>
<proteinExistence type="predicted"/>
<reference evidence="2 3" key="1">
    <citation type="submission" date="2016-10" db="EMBL/GenBank/DDBJ databases">
        <authorList>
            <person name="de Groot N.N."/>
        </authorList>
    </citation>
    <scope>NUCLEOTIDE SEQUENCE [LARGE SCALE GENOMIC DNA]</scope>
    <source>
        <strain evidence="2 3">Nm110</strain>
    </source>
</reference>
<evidence type="ECO:0000313" key="2">
    <source>
        <dbReference type="EMBL" id="SDW03707.1"/>
    </source>
</evidence>
<evidence type="ECO:0000313" key="3">
    <source>
        <dbReference type="Proteomes" id="UP000183454"/>
    </source>
</evidence>
<name>A0A1H2Q8Y5_9PROT</name>
<gene>
    <name evidence="2" type="ORF">SAMN05421882_100210</name>
</gene>
<protein>
    <recommendedName>
        <fullName evidence="1">DUF4214 domain-containing protein</fullName>
    </recommendedName>
</protein>
<dbReference type="EMBL" id="FNNH01000002">
    <property type="protein sequence ID" value="SDW03707.1"/>
    <property type="molecule type" value="Genomic_DNA"/>
</dbReference>
<dbReference type="InterPro" id="IPR025282">
    <property type="entry name" value="DUF4214"/>
</dbReference>
<dbReference type="Pfam" id="PF13946">
    <property type="entry name" value="DUF4214"/>
    <property type="match status" value="1"/>
</dbReference>
<dbReference type="AlphaFoldDB" id="A0A1H2Q8Y5"/>
<organism evidence="2 3">
    <name type="scientific">Nitrosomonas communis</name>
    <dbReference type="NCBI Taxonomy" id="44574"/>
    <lineage>
        <taxon>Bacteria</taxon>
        <taxon>Pseudomonadati</taxon>
        <taxon>Pseudomonadota</taxon>
        <taxon>Betaproteobacteria</taxon>
        <taxon>Nitrosomonadales</taxon>
        <taxon>Nitrosomonadaceae</taxon>
        <taxon>Nitrosomonas</taxon>
    </lineage>
</organism>
<accession>A0A1H2Q8Y5</accession>
<sequence>MNHHSLQEQSFANLEQLRAYHDERFIHLAYRAIMNREAEAEVLDYYLSQFRQNLSRTEFLLALRASPETPYRYQGNKTHPLEDIASKPTIKDDMISSQHQQLPNGLRELTPLARNIYFQLKSALAIHSTGRMA</sequence>
<feature type="domain" description="DUF4214" evidence="1">
    <location>
        <begin position="20"/>
        <end position="69"/>
    </location>
</feature>